<evidence type="ECO:0000313" key="4">
    <source>
        <dbReference type="Proteomes" id="UP000636453"/>
    </source>
</evidence>
<name>A0A919DEW5_9GAMM</name>
<keyword evidence="1" id="KW-1133">Transmembrane helix</keyword>
<feature type="domain" description="DUF4126" evidence="2">
    <location>
        <begin position="8"/>
        <end position="174"/>
    </location>
</feature>
<feature type="transmembrane region" description="Helical" evidence="1">
    <location>
        <begin position="47"/>
        <end position="65"/>
    </location>
</feature>
<dbReference type="Pfam" id="PF13548">
    <property type="entry name" value="DUF4126"/>
    <property type="match status" value="1"/>
</dbReference>
<keyword evidence="1" id="KW-0812">Transmembrane</keyword>
<dbReference type="AlphaFoldDB" id="A0A919DEW5"/>
<feature type="transmembrane region" description="Helical" evidence="1">
    <location>
        <begin position="159"/>
        <end position="180"/>
    </location>
</feature>
<dbReference type="OrthoDB" id="181455at2"/>
<dbReference type="RefSeq" id="WP_146473350.1">
    <property type="nucleotide sequence ID" value="NZ_BNCF01000013.1"/>
</dbReference>
<comment type="caution">
    <text evidence="3">The sequence shown here is derived from an EMBL/GenBank/DDBJ whole genome shotgun (WGS) entry which is preliminary data.</text>
</comment>
<protein>
    <submittedName>
        <fullName evidence="3">Membrane protein</fullName>
    </submittedName>
</protein>
<dbReference type="EMBL" id="BNCF01000013">
    <property type="protein sequence ID" value="GHE39912.1"/>
    <property type="molecule type" value="Genomic_DNA"/>
</dbReference>
<keyword evidence="4" id="KW-1185">Reference proteome</keyword>
<dbReference type="Proteomes" id="UP000636453">
    <property type="component" value="Unassembled WGS sequence"/>
</dbReference>
<sequence length="192" mass="19937">MSEAHLFALGVVLAWLAGMRVYLTVFGVGLAGALGWMELPSALQVTASPWVIAACGLLAVVEFFTDKIPGVDSVWDLLHTLLRVPAGAFLAAAALSPDGELGLGTLAAGAGVTLASHALKTGTRALINTSPEPVSNWTTSLGEDAVAVTGLALVFAHPWIALALVLGVTLAIALGVWWVWRRLARALQPRPS</sequence>
<keyword evidence="1" id="KW-0472">Membrane</keyword>
<reference evidence="3" key="2">
    <citation type="submission" date="2020-09" db="EMBL/GenBank/DDBJ databases">
        <authorList>
            <person name="Sun Q."/>
            <person name="Kim S."/>
        </authorList>
    </citation>
    <scope>NUCLEOTIDE SEQUENCE</scope>
    <source>
        <strain evidence="3">KCTC 32020</strain>
    </source>
</reference>
<evidence type="ECO:0000256" key="1">
    <source>
        <dbReference type="SAM" id="Phobius"/>
    </source>
</evidence>
<reference evidence="3" key="1">
    <citation type="journal article" date="2014" name="Int. J. Syst. Evol. Microbiol.">
        <title>Complete genome sequence of Corynebacterium casei LMG S-19264T (=DSM 44701T), isolated from a smear-ripened cheese.</title>
        <authorList>
            <consortium name="US DOE Joint Genome Institute (JGI-PGF)"/>
            <person name="Walter F."/>
            <person name="Albersmeier A."/>
            <person name="Kalinowski J."/>
            <person name="Ruckert C."/>
        </authorList>
    </citation>
    <scope>NUCLEOTIDE SEQUENCE</scope>
    <source>
        <strain evidence="3">KCTC 32020</strain>
    </source>
</reference>
<proteinExistence type="predicted"/>
<gene>
    <name evidence="3" type="ORF">GCM10007167_22480</name>
</gene>
<evidence type="ECO:0000259" key="2">
    <source>
        <dbReference type="Pfam" id="PF13548"/>
    </source>
</evidence>
<dbReference type="InterPro" id="IPR025196">
    <property type="entry name" value="DUF4126"/>
</dbReference>
<organism evidence="3 4">
    <name type="scientific">Vulcaniibacterium thermophilum</name>
    <dbReference type="NCBI Taxonomy" id="1169913"/>
    <lineage>
        <taxon>Bacteria</taxon>
        <taxon>Pseudomonadati</taxon>
        <taxon>Pseudomonadota</taxon>
        <taxon>Gammaproteobacteria</taxon>
        <taxon>Lysobacterales</taxon>
        <taxon>Lysobacteraceae</taxon>
        <taxon>Vulcaniibacterium</taxon>
    </lineage>
</organism>
<evidence type="ECO:0000313" key="3">
    <source>
        <dbReference type="EMBL" id="GHE39912.1"/>
    </source>
</evidence>
<feature type="transmembrane region" description="Helical" evidence="1">
    <location>
        <begin position="77"/>
        <end position="96"/>
    </location>
</feature>
<accession>A0A919DEW5</accession>
<feature type="transmembrane region" description="Helical" evidence="1">
    <location>
        <begin position="7"/>
        <end position="35"/>
    </location>
</feature>